<reference evidence="6" key="2">
    <citation type="submission" date="2018-01" db="EMBL/GenBank/DDBJ databases">
        <authorList>
            <person name="Gaut B.S."/>
            <person name="Morton B.R."/>
            <person name="Clegg M.T."/>
            <person name="Duvall M.R."/>
        </authorList>
    </citation>
    <scope>NUCLEOTIDE SEQUENCE [LARGE SCALE GENOMIC DNA]</scope>
</reference>
<dbReference type="Pfam" id="PF01551">
    <property type="entry name" value="Peptidase_M23"/>
    <property type="match status" value="1"/>
</dbReference>
<geneLocation type="plasmid" evidence="6">
    <name>co2235_mp</name>
</geneLocation>
<dbReference type="Proteomes" id="UP000256862">
    <property type="component" value="Plasmid CO2235_mp"/>
</dbReference>
<dbReference type="CDD" id="cd12797">
    <property type="entry name" value="M23_peptidase"/>
    <property type="match status" value="1"/>
</dbReference>
<organism evidence="4 6">
    <name type="scientific">Cupriavidus oxalaticus</name>
    <dbReference type="NCBI Taxonomy" id="96344"/>
    <lineage>
        <taxon>Bacteria</taxon>
        <taxon>Pseudomonadati</taxon>
        <taxon>Pseudomonadota</taxon>
        <taxon>Betaproteobacteria</taxon>
        <taxon>Burkholderiales</taxon>
        <taxon>Burkholderiaceae</taxon>
        <taxon>Cupriavidus</taxon>
    </lineage>
</organism>
<evidence type="ECO:0000313" key="5">
    <source>
        <dbReference type="EMBL" id="SPC24224.1"/>
    </source>
</evidence>
<dbReference type="PANTHER" id="PTHR21666">
    <property type="entry name" value="PEPTIDASE-RELATED"/>
    <property type="match status" value="1"/>
</dbReference>
<evidence type="ECO:0000256" key="2">
    <source>
        <dbReference type="SAM" id="Phobius"/>
    </source>
</evidence>
<protein>
    <submittedName>
        <fullName evidence="4">Peptidase M23 (Modular protein)</fullName>
    </submittedName>
</protein>
<dbReference type="EMBL" id="OGUS01000143">
    <property type="protein sequence ID" value="SPC24224.1"/>
    <property type="molecule type" value="Genomic_DNA"/>
</dbReference>
<dbReference type="PANTHER" id="PTHR21666:SF268">
    <property type="entry name" value="PEPTIDASE M23 DOMAIN-CONTAINING PROTEIN"/>
    <property type="match status" value="1"/>
</dbReference>
<dbReference type="AlphaFoldDB" id="A0A375GQV0"/>
<accession>A0A375GQV0</accession>
<feature type="region of interest" description="Disordered" evidence="1">
    <location>
        <begin position="42"/>
        <end position="63"/>
    </location>
</feature>
<dbReference type="InterPro" id="IPR016047">
    <property type="entry name" value="M23ase_b-sheet_dom"/>
</dbReference>
<reference evidence="4 6" key="1">
    <citation type="submission" date="2018-01" db="EMBL/GenBank/DDBJ databases">
        <authorList>
            <person name="Clerissi C."/>
        </authorList>
    </citation>
    <scope>NUCLEOTIDE SEQUENCE</scope>
    <source>
        <strain evidence="4">Cupriavidus oxalaticus LMG 2235</strain>
        <plasmid evidence="6">co2235_mp</plasmid>
    </source>
</reference>
<name>A0A375GQV0_9BURK</name>
<keyword evidence="2" id="KW-0812">Transmembrane</keyword>
<keyword evidence="2" id="KW-1133">Transmembrane helix</keyword>
<comment type="caution">
    <text evidence="4">The sequence shown here is derived from an EMBL/GenBank/DDBJ whole genome shotgun (WGS) entry which is preliminary data.</text>
</comment>
<feature type="domain" description="M23ase beta-sheet core" evidence="3">
    <location>
        <begin position="139"/>
        <end position="236"/>
    </location>
</feature>
<dbReference type="EMBL" id="OGUS01000092">
    <property type="protein sequence ID" value="SPC08350.1"/>
    <property type="molecule type" value="Genomic_DNA"/>
</dbReference>
<feature type="transmembrane region" description="Helical" evidence="2">
    <location>
        <begin position="71"/>
        <end position="92"/>
    </location>
</feature>
<keyword evidence="2" id="KW-0472">Membrane</keyword>
<proteinExistence type="predicted"/>
<sequence length="266" mass="28228">MTGRPREWFASVCASGLRSDARGIWRRAEFVGCVAVEPDMPQFDPHRGPAPDPSASPASARYGEAPRRRPLLGRLVGLAVAAAILWAAWPWLQPQLERAIYAARLAARPAPTALPVPVQGVAARALRDTWHGARSGGRKHEGIDIFAPRGRPVLSATEGIVSRVGTNSLGGKVVWVMGPGRQMHYYAHLDGYAAIRAGDIVAPGTVLGYVGTTGNARGTPPHLHYGIYAAGGAINPYPLLKAPATAGKPASATGYQQKTEESMHIQ</sequence>
<dbReference type="GO" id="GO:0004222">
    <property type="term" value="F:metalloendopeptidase activity"/>
    <property type="evidence" value="ECO:0007669"/>
    <property type="project" value="TreeGrafter"/>
</dbReference>
<evidence type="ECO:0000256" key="1">
    <source>
        <dbReference type="SAM" id="MobiDB-lite"/>
    </source>
</evidence>
<gene>
    <name evidence="5" type="ORF">CO2235_MP80104</name>
    <name evidence="4" type="ORF">CO2235_U840090</name>
</gene>
<dbReference type="InterPro" id="IPR011055">
    <property type="entry name" value="Dup_hybrid_motif"/>
</dbReference>
<evidence type="ECO:0000313" key="4">
    <source>
        <dbReference type="EMBL" id="SPC08350.1"/>
    </source>
</evidence>
<dbReference type="SUPFAM" id="SSF51261">
    <property type="entry name" value="Duplicated hybrid motif"/>
    <property type="match status" value="1"/>
</dbReference>
<evidence type="ECO:0000313" key="6">
    <source>
        <dbReference type="Proteomes" id="UP000256862"/>
    </source>
</evidence>
<evidence type="ECO:0000259" key="3">
    <source>
        <dbReference type="Pfam" id="PF01551"/>
    </source>
</evidence>
<dbReference type="InterPro" id="IPR050570">
    <property type="entry name" value="Cell_wall_metabolism_enzyme"/>
</dbReference>
<dbReference type="Gene3D" id="2.70.70.10">
    <property type="entry name" value="Glucose Permease (Domain IIA)"/>
    <property type="match status" value="1"/>
</dbReference>